<organism evidence="2 3">
    <name type="scientific">Cesiribacter andamanensis AMV16</name>
    <dbReference type="NCBI Taxonomy" id="1279009"/>
    <lineage>
        <taxon>Bacteria</taxon>
        <taxon>Pseudomonadati</taxon>
        <taxon>Bacteroidota</taxon>
        <taxon>Cytophagia</taxon>
        <taxon>Cytophagales</taxon>
        <taxon>Cesiribacteraceae</taxon>
        <taxon>Cesiribacter</taxon>
    </lineage>
</organism>
<dbReference type="EMBL" id="AODQ01000002">
    <property type="protein sequence ID" value="EMR04724.1"/>
    <property type="molecule type" value="Genomic_DNA"/>
</dbReference>
<dbReference type="GO" id="GO:0070403">
    <property type="term" value="F:NAD+ binding"/>
    <property type="evidence" value="ECO:0007669"/>
    <property type="project" value="InterPro"/>
</dbReference>
<dbReference type="Proteomes" id="UP000011910">
    <property type="component" value="Unassembled WGS sequence"/>
</dbReference>
<dbReference type="PANTHER" id="PTHR48075">
    <property type="entry name" value="3-HYDROXYACYL-COA DEHYDROGENASE FAMILY PROTEIN"/>
    <property type="match status" value="1"/>
</dbReference>
<dbReference type="InterPro" id="IPR036291">
    <property type="entry name" value="NAD(P)-bd_dom_sf"/>
</dbReference>
<comment type="caution">
    <text evidence="2">The sequence shown here is derived from an EMBL/GenBank/DDBJ whole genome shotgun (WGS) entry which is preliminary data.</text>
</comment>
<sequence length="85" mass="9268">MKRTINKVTVLGSGIMGSRIAAHFANIGVKVRLLDIAPFELTEEEQKKGLSLDDPRVKGRIVTQSWQNTLKANPPRSTTKALPGA</sequence>
<keyword evidence="3" id="KW-1185">Reference proteome</keyword>
<reference evidence="2 3" key="1">
    <citation type="journal article" date="2013" name="Genome Announc.">
        <title>Draft Genome Sequence of Cesiribacter andamanensis Strain AMV16T, Isolated from a Soil Sample from a Mud Volcano in the Andaman Islands, India.</title>
        <authorList>
            <person name="Shivaji S."/>
            <person name="Ara S."/>
            <person name="Begum Z."/>
            <person name="Srinivas T.N."/>
            <person name="Singh A."/>
            <person name="Kumar Pinnaka A."/>
        </authorList>
    </citation>
    <scope>NUCLEOTIDE SEQUENCE [LARGE SCALE GENOMIC DNA]</scope>
    <source>
        <strain evidence="2 3">AMV16</strain>
    </source>
</reference>
<dbReference type="eggNOG" id="COG1250">
    <property type="taxonomic scope" value="Bacteria"/>
</dbReference>
<dbReference type="STRING" id="1279009.ADICEAN_00176"/>
<name>M7P2E1_9BACT</name>
<dbReference type="Gene3D" id="3.40.50.720">
    <property type="entry name" value="NAD(P)-binding Rossmann-like Domain"/>
    <property type="match status" value="1"/>
</dbReference>
<evidence type="ECO:0000313" key="3">
    <source>
        <dbReference type="Proteomes" id="UP000011910"/>
    </source>
</evidence>
<dbReference type="SUPFAM" id="SSF51735">
    <property type="entry name" value="NAD(P)-binding Rossmann-fold domains"/>
    <property type="match status" value="1"/>
</dbReference>
<proteinExistence type="predicted"/>
<gene>
    <name evidence="2" type="ORF">ADICEAN_00176</name>
</gene>
<feature type="domain" description="3-hydroxyacyl-CoA dehydrogenase NAD binding" evidence="1">
    <location>
        <begin position="7"/>
        <end position="71"/>
    </location>
</feature>
<dbReference type="Pfam" id="PF02737">
    <property type="entry name" value="3HCDH_N"/>
    <property type="match status" value="1"/>
</dbReference>
<dbReference type="PANTHER" id="PTHR48075:SF7">
    <property type="entry name" value="3-HYDROXYACYL-COA DEHYDROGENASE-RELATED"/>
    <property type="match status" value="1"/>
</dbReference>
<dbReference type="PATRIC" id="fig|1279009.4.peg.181"/>
<dbReference type="GO" id="GO:0006631">
    <property type="term" value="P:fatty acid metabolic process"/>
    <property type="evidence" value="ECO:0007669"/>
    <property type="project" value="InterPro"/>
</dbReference>
<dbReference type="GO" id="GO:0016491">
    <property type="term" value="F:oxidoreductase activity"/>
    <property type="evidence" value="ECO:0007669"/>
    <property type="project" value="TreeGrafter"/>
</dbReference>
<protein>
    <submittedName>
        <fullName evidence="2">3-hydroxy-acyl-CoA dehydrogenase</fullName>
    </submittedName>
</protein>
<dbReference type="AlphaFoldDB" id="M7P2E1"/>
<dbReference type="InterPro" id="IPR006176">
    <property type="entry name" value="3-OHacyl-CoA_DH_NAD-bd"/>
</dbReference>
<evidence type="ECO:0000313" key="2">
    <source>
        <dbReference type="EMBL" id="EMR04724.1"/>
    </source>
</evidence>
<accession>M7P2E1</accession>
<evidence type="ECO:0000259" key="1">
    <source>
        <dbReference type="Pfam" id="PF02737"/>
    </source>
</evidence>